<protein>
    <submittedName>
        <fullName evidence="6">Diheme cytochrome c-553</fullName>
    </submittedName>
</protein>
<keyword evidence="1 4" id="KW-0349">Heme</keyword>
<dbReference type="InterPro" id="IPR009056">
    <property type="entry name" value="Cyt_c-like_dom"/>
</dbReference>
<dbReference type="PANTHER" id="PTHR35008">
    <property type="entry name" value="BLL4482 PROTEIN-RELATED"/>
    <property type="match status" value="1"/>
</dbReference>
<proteinExistence type="predicted"/>
<dbReference type="PROSITE" id="PS51007">
    <property type="entry name" value="CYTC"/>
    <property type="match status" value="1"/>
</dbReference>
<evidence type="ECO:0000256" key="3">
    <source>
        <dbReference type="ARBA" id="ARBA00023004"/>
    </source>
</evidence>
<dbReference type="SUPFAM" id="SSF46626">
    <property type="entry name" value="Cytochrome c"/>
    <property type="match status" value="1"/>
</dbReference>
<dbReference type="InterPro" id="IPR036909">
    <property type="entry name" value="Cyt_c-like_dom_sf"/>
</dbReference>
<dbReference type="InterPro" id="IPR051459">
    <property type="entry name" value="Cytochrome_c-type_DH"/>
</dbReference>
<gene>
    <name evidence="6" type="ORF">ACFO5O_13910</name>
</gene>
<dbReference type="Gene3D" id="1.10.760.10">
    <property type="entry name" value="Cytochrome c-like domain"/>
    <property type="match status" value="1"/>
</dbReference>
<keyword evidence="7" id="KW-1185">Reference proteome</keyword>
<dbReference type="Proteomes" id="UP001595953">
    <property type="component" value="Unassembled WGS sequence"/>
</dbReference>
<organism evidence="6 7">
    <name type="scientific">Geojedonia litorea</name>
    <dbReference type="NCBI Taxonomy" id="1268269"/>
    <lineage>
        <taxon>Bacteria</taxon>
        <taxon>Pseudomonadati</taxon>
        <taxon>Bacteroidota</taxon>
        <taxon>Flavobacteriia</taxon>
        <taxon>Flavobacteriales</taxon>
        <taxon>Flavobacteriaceae</taxon>
        <taxon>Geojedonia</taxon>
    </lineage>
</organism>
<name>A0ABV9N6E6_9FLAO</name>
<evidence type="ECO:0000313" key="6">
    <source>
        <dbReference type="EMBL" id="MFC4723426.1"/>
    </source>
</evidence>
<comment type="caution">
    <text evidence="6">The sequence shown here is derived from an EMBL/GenBank/DDBJ whole genome shotgun (WGS) entry which is preliminary data.</text>
</comment>
<dbReference type="RefSeq" id="WP_387964792.1">
    <property type="nucleotide sequence ID" value="NZ_JBHSGP010000014.1"/>
</dbReference>
<dbReference type="PANTHER" id="PTHR35008:SF4">
    <property type="entry name" value="BLL4482 PROTEIN"/>
    <property type="match status" value="1"/>
</dbReference>
<accession>A0ABV9N6E6</accession>
<keyword evidence="2 4" id="KW-0479">Metal-binding</keyword>
<evidence type="ECO:0000313" key="7">
    <source>
        <dbReference type="Proteomes" id="UP001595953"/>
    </source>
</evidence>
<feature type="domain" description="Cytochrome c" evidence="5">
    <location>
        <begin position="41"/>
        <end position="180"/>
    </location>
</feature>
<evidence type="ECO:0000256" key="4">
    <source>
        <dbReference type="PROSITE-ProRule" id="PRU00433"/>
    </source>
</evidence>
<sequence>MKTIALPYVAVFCALVCACNSSQKEKPQLKMYEPAKTIVQDPVKRGEHLVNAIGCHDCHTPKKFTEKGMELDTSRLLSGHPSNEALPDYDEKTAKSYVLFSSSFTAAIGPWGISFAGNLTPDPTGTGTWTEAQFINALKNGKYKGLDGSRDLLPPMPWEAYRNLPDEDLKAIFAYLKTVQPVENVVPSPIPPKV</sequence>
<reference evidence="7" key="1">
    <citation type="journal article" date="2019" name="Int. J. Syst. Evol. Microbiol.">
        <title>The Global Catalogue of Microorganisms (GCM) 10K type strain sequencing project: providing services to taxonomists for standard genome sequencing and annotation.</title>
        <authorList>
            <consortium name="The Broad Institute Genomics Platform"/>
            <consortium name="The Broad Institute Genome Sequencing Center for Infectious Disease"/>
            <person name="Wu L."/>
            <person name="Ma J."/>
        </authorList>
    </citation>
    <scope>NUCLEOTIDE SEQUENCE [LARGE SCALE GENOMIC DNA]</scope>
    <source>
        <strain evidence="7">CCUG 63682</strain>
    </source>
</reference>
<dbReference type="EMBL" id="JBHSGP010000014">
    <property type="protein sequence ID" value="MFC4723426.1"/>
    <property type="molecule type" value="Genomic_DNA"/>
</dbReference>
<dbReference type="PROSITE" id="PS51257">
    <property type="entry name" value="PROKAR_LIPOPROTEIN"/>
    <property type="match status" value="1"/>
</dbReference>
<evidence type="ECO:0000256" key="1">
    <source>
        <dbReference type="ARBA" id="ARBA00022617"/>
    </source>
</evidence>
<evidence type="ECO:0000256" key="2">
    <source>
        <dbReference type="ARBA" id="ARBA00022723"/>
    </source>
</evidence>
<keyword evidence="3 4" id="KW-0408">Iron</keyword>
<evidence type="ECO:0000259" key="5">
    <source>
        <dbReference type="PROSITE" id="PS51007"/>
    </source>
</evidence>